<dbReference type="EMBL" id="MU842831">
    <property type="protein sequence ID" value="KAK2032360.1"/>
    <property type="molecule type" value="Genomic_DNA"/>
</dbReference>
<accession>A0AAD9HNG1</accession>
<protein>
    <submittedName>
        <fullName evidence="1">Uncharacterized protein</fullName>
    </submittedName>
</protein>
<name>A0AAD9HNG1_9PEZI</name>
<reference evidence="1" key="1">
    <citation type="submission" date="2021-06" db="EMBL/GenBank/DDBJ databases">
        <title>Comparative genomics, transcriptomics and evolutionary studies reveal genomic signatures of adaptation to plant cell wall in hemibiotrophic fungi.</title>
        <authorList>
            <consortium name="DOE Joint Genome Institute"/>
            <person name="Baroncelli R."/>
            <person name="Diaz J.F."/>
            <person name="Benocci T."/>
            <person name="Peng M."/>
            <person name="Battaglia E."/>
            <person name="Haridas S."/>
            <person name="Andreopoulos W."/>
            <person name="Labutti K."/>
            <person name="Pangilinan J."/>
            <person name="Floch G.L."/>
            <person name="Makela M.R."/>
            <person name="Henrissat B."/>
            <person name="Grigoriev I.V."/>
            <person name="Crouch J.A."/>
            <person name="De Vries R.P."/>
            <person name="Sukno S.A."/>
            <person name="Thon M.R."/>
        </authorList>
    </citation>
    <scope>NUCLEOTIDE SEQUENCE</scope>
    <source>
        <strain evidence="1">MAFF235873</strain>
    </source>
</reference>
<dbReference type="AlphaFoldDB" id="A0AAD9HNG1"/>
<proteinExistence type="predicted"/>
<gene>
    <name evidence="1" type="ORF">LX32DRAFT_195913</name>
</gene>
<organism evidence="1 2">
    <name type="scientific">Colletotrichum zoysiae</name>
    <dbReference type="NCBI Taxonomy" id="1216348"/>
    <lineage>
        <taxon>Eukaryota</taxon>
        <taxon>Fungi</taxon>
        <taxon>Dikarya</taxon>
        <taxon>Ascomycota</taxon>
        <taxon>Pezizomycotina</taxon>
        <taxon>Sordariomycetes</taxon>
        <taxon>Hypocreomycetidae</taxon>
        <taxon>Glomerellales</taxon>
        <taxon>Glomerellaceae</taxon>
        <taxon>Colletotrichum</taxon>
        <taxon>Colletotrichum graminicola species complex</taxon>
    </lineage>
</organism>
<sequence>MFSLPYHLFKANQWPSHCLGEKEKKSKVRRNFGNRTIRATNSFNSTGNPLQQQSMRGSGHIHLLLAGSNRFLYVGRPASQGDDVSVTTDSTHKDLSVSCKLFTTRLISRVAIADTCGDNKGRQPCTRGLTRMALGPSDSWYGSPTPSFRV</sequence>
<evidence type="ECO:0000313" key="2">
    <source>
        <dbReference type="Proteomes" id="UP001232148"/>
    </source>
</evidence>
<dbReference type="Proteomes" id="UP001232148">
    <property type="component" value="Unassembled WGS sequence"/>
</dbReference>
<evidence type="ECO:0000313" key="1">
    <source>
        <dbReference type="EMBL" id="KAK2032360.1"/>
    </source>
</evidence>
<comment type="caution">
    <text evidence="1">The sequence shown here is derived from an EMBL/GenBank/DDBJ whole genome shotgun (WGS) entry which is preliminary data.</text>
</comment>
<keyword evidence="2" id="KW-1185">Reference proteome</keyword>